<dbReference type="EMBL" id="FXZK01000001">
    <property type="protein sequence ID" value="SMY06943.1"/>
    <property type="molecule type" value="Genomic_DNA"/>
</dbReference>
<dbReference type="AlphaFoldDB" id="A0A238LBL1"/>
<evidence type="ECO:0000313" key="4">
    <source>
        <dbReference type="Proteomes" id="UP000201613"/>
    </source>
</evidence>
<name>A0A238LBL1_9RHOB</name>
<feature type="transmembrane region" description="Helical" evidence="1">
    <location>
        <begin position="351"/>
        <end position="374"/>
    </location>
</feature>
<dbReference type="RefSeq" id="WP_093991056.1">
    <property type="nucleotide sequence ID" value="NZ_FXZK01000001.1"/>
</dbReference>
<feature type="transmembrane region" description="Helical" evidence="1">
    <location>
        <begin position="16"/>
        <end position="36"/>
    </location>
</feature>
<feature type="transmembrane region" description="Helical" evidence="1">
    <location>
        <begin position="196"/>
        <end position="217"/>
    </location>
</feature>
<reference evidence="3 4" key="1">
    <citation type="submission" date="2017-05" db="EMBL/GenBank/DDBJ databases">
        <authorList>
            <person name="Song R."/>
            <person name="Chenine A.L."/>
            <person name="Ruprecht R.M."/>
        </authorList>
    </citation>
    <scope>NUCLEOTIDE SEQUENCE [LARGE SCALE GENOMIC DNA]</scope>
    <source>
        <strain evidence="3 4">CECT 8899</strain>
    </source>
</reference>
<dbReference type="PANTHER" id="PTHR35342:SF5">
    <property type="entry name" value="TRICARBOXYLIC TRANSPORT PROTEIN"/>
    <property type="match status" value="1"/>
</dbReference>
<feature type="transmembrane region" description="Helical" evidence="1">
    <location>
        <begin position="386"/>
        <end position="403"/>
    </location>
</feature>
<feature type="transmembrane region" description="Helical" evidence="1">
    <location>
        <begin position="464"/>
        <end position="483"/>
    </location>
</feature>
<dbReference type="InterPro" id="IPR002823">
    <property type="entry name" value="DUF112_TM"/>
</dbReference>
<protein>
    <submittedName>
        <fullName evidence="3">Tripartite tricarboxylate transporter TctA family protein</fullName>
    </submittedName>
</protein>
<dbReference type="Proteomes" id="UP000201613">
    <property type="component" value="Unassembled WGS sequence"/>
</dbReference>
<keyword evidence="1" id="KW-0812">Transmembrane</keyword>
<dbReference type="OrthoDB" id="9791872at2"/>
<evidence type="ECO:0000313" key="3">
    <source>
        <dbReference type="EMBL" id="SMY06943.1"/>
    </source>
</evidence>
<accession>A0A238LBL1</accession>
<evidence type="ECO:0000259" key="2">
    <source>
        <dbReference type="Pfam" id="PF01970"/>
    </source>
</evidence>
<keyword evidence="4" id="KW-1185">Reference proteome</keyword>
<gene>
    <name evidence="3" type="ORF">LOM8899_01073</name>
</gene>
<feature type="transmembrane region" description="Helical" evidence="1">
    <location>
        <begin position="42"/>
        <end position="65"/>
    </location>
</feature>
<feature type="transmembrane region" description="Helical" evidence="1">
    <location>
        <begin position="144"/>
        <end position="176"/>
    </location>
</feature>
<feature type="transmembrane region" description="Helical" evidence="1">
    <location>
        <begin position="423"/>
        <end position="443"/>
    </location>
</feature>
<dbReference type="PANTHER" id="PTHR35342">
    <property type="entry name" value="TRICARBOXYLIC TRANSPORT PROTEIN"/>
    <property type="match status" value="1"/>
</dbReference>
<feature type="transmembrane region" description="Helical" evidence="1">
    <location>
        <begin position="320"/>
        <end position="339"/>
    </location>
</feature>
<feature type="domain" description="DUF112" evidence="2">
    <location>
        <begin position="17"/>
        <end position="435"/>
    </location>
</feature>
<keyword evidence="1" id="KW-1133">Transmembrane helix</keyword>
<proteinExistence type="predicted"/>
<evidence type="ECO:0000256" key="1">
    <source>
        <dbReference type="SAM" id="Phobius"/>
    </source>
</evidence>
<feature type="transmembrane region" description="Helical" evidence="1">
    <location>
        <begin position="107"/>
        <end position="132"/>
    </location>
</feature>
<organism evidence="3 4">
    <name type="scientific">Flavimaricola marinus</name>
    <dbReference type="NCBI Taxonomy" id="1819565"/>
    <lineage>
        <taxon>Bacteria</taxon>
        <taxon>Pseudomonadati</taxon>
        <taxon>Pseudomonadota</taxon>
        <taxon>Alphaproteobacteria</taxon>
        <taxon>Rhodobacterales</taxon>
        <taxon>Paracoccaceae</taxon>
        <taxon>Flavimaricola</taxon>
    </lineage>
</organism>
<dbReference type="Pfam" id="PF01970">
    <property type="entry name" value="TctA"/>
    <property type="match status" value="1"/>
</dbReference>
<sequence>METLLAILTVFTQPQLLMLVGVGTFAGIYIGAIPGLSVTMAVSILISFTFSWEVLPAISLMVGIYMGGVYGGSRTAILLNIPGAPSAIATAMDGYPMAQKGAAGEAIGVTTVMSFFGGLIGILVLALAAPFVSEFALTFQPRDYMLLAVLGILLVGSLSSGSLVKGIFAGAFGIAIGAVGRDPLTFAERFTFDFKIMEGGISFIAVMIGMFGVSEALQQLQNVNMKSVRQKIDRIVPSFGTIRKYLPLSLQTSSIGVIIGALPGTGGDIAALMAYDHAKRVTKEPDVPFGEGAMEGLVAPETANNAAVGGAFIPMMTLGIPGDAVTAIMIGALFIHGLNPGPMLMIDQPDMFWFIVGALLTANVFMLIFGLTGIRIFTKIVEMPRSIIIPLILLLSIVGAYAVNNSITDVYWMLGFGVFGYFMRHYGYPLGPVILGVILSRLLDDNWRRAIISEREDLGRFFEGIVTSPLSLVLFVSVIMIFVSQTPLWTAMKNRLFGRATT</sequence>
<keyword evidence="1" id="KW-0472">Membrane</keyword>